<dbReference type="InterPro" id="IPR023772">
    <property type="entry name" value="DNA-bd_HTH_TetR-type_CS"/>
</dbReference>
<keyword evidence="8" id="KW-1185">Reference proteome</keyword>
<dbReference type="Gene3D" id="1.10.357.10">
    <property type="entry name" value="Tetracycline Repressor, domain 2"/>
    <property type="match status" value="1"/>
</dbReference>
<evidence type="ECO:0000259" key="6">
    <source>
        <dbReference type="PROSITE" id="PS50977"/>
    </source>
</evidence>
<protein>
    <submittedName>
        <fullName evidence="7">TetR/AcrR family transcriptional regulator</fullName>
    </submittedName>
</protein>
<dbReference type="InterPro" id="IPR001647">
    <property type="entry name" value="HTH_TetR"/>
</dbReference>
<dbReference type="Proteomes" id="UP000324324">
    <property type="component" value="Unassembled WGS sequence"/>
</dbReference>
<dbReference type="PROSITE" id="PS50977">
    <property type="entry name" value="HTH_TETR_2"/>
    <property type="match status" value="1"/>
</dbReference>
<comment type="caution">
    <text evidence="7">The sequence shown here is derived from an EMBL/GenBank/DDBJ whole genome shotgun (WGS) entry which is preliminary data.</text>
</comment>
<evidence type="ECO:0000256" key="1">
    <source>
        <dbReference type="ARBA" id="ARBA00022491"/>
    </source>
</evidence>
<evidence type="ECO:0000256" key="3">
    <source>
        <dbReference type="ARBA" id="ARBA00023125"/>
    </source>
</evidence>
<dbReference type="Pfam" id="PF21351">
    <property type="entry name" value="TetR_C_41"/>
    <property type="match status" value="1"/>
</dbReference>
<keyword evidence="4" id="KW-0804">Transcription</keyword>
<dbReference type="Pfam" id="PF00440">
    <property type="entry name" value="TetR_N"/>
    <property type="match status" value="1"/>
</dbReference>
<organism evidence="7 8">
    <name type="scientific">Cupriavidus cauae</name>
    <dbReference type="NCBI Taxonomy" id="2608999"/>
    <lineage>
        <taxon>Bacteria</taxon>
        <taxon>Pseudomonadati</taxon>
        <taxon>Pseudomonadota</taxon>
        <taxon>Betaproteobacteria</taxon>
        <taxon>Burkholderiales</taxon>
        <taxon>Burkholderiaceae</taxon>
        <taxon>Cupriavidus</taxon>
    </lineage>
</organism>
<keyword evidence="2" id="KW-0805">Transcription regulation</keyword>
<evidence type="ECO:0000256" key="5">
    <source>
        <dbReference type="PROSITE-ProRule" id="PRU00335"/>
    </source>
</evidence>
<accession>A0A5M8AE95</accession>
<dbReference type="GO" id="GO:0003677">
    <property type="term" value="F:DNA binding"/>
    <property type="evidence" value="ECO:0007669"/>
    <property type="project" value="UniProtKB-UniRule"/>
</dbReference>
<reference evidence="7 8" key="1">
    <citation type="submission" date="2019-09" db="EMBL/GenBank/DDBJ databases">
        <title>Isolation of a novel species in the genus Cupriavidus from patients with sepsis using whole genome sequencing.</title>
        <authorList>
            <person name="Kweon O.J."/>
            <person name="Lee M.-K."/>
        </authorList>
    </citation>
    <scope>NUCLEOTIDE SEQUENCE [LARGE SCALE GENOMIC DNA]</scope>
    <source>
        <strain evidence="7 8">MKL-01</strain>
    </source>
</reference>
<feature type="DNA-binding region" description="H-T-H motif" evidence="5">
    <location>
        <begin position="37"/>
        <end position="56"/>
    </location>
</feature>
<evidence type="ECO:0000313" key="8">
    <source>
        <dbReference type="Proteomes" id="UP000324324"/>
    </source>
</evidence>
<dbReference type="FunFam" id="1.10.10.60:FF:000141">
    <property type="entry name" value="TetR family transcriptional regulator"/>
    <property type="match status" value="1"/>
</dbReference>
<dbReference type="InterPro" id="IPR049484">
    <property type="entry name" value="Rv0078-like_C"/>
</dbReference>
<dbReference type="AlphaFoldDB" id="A0A5M8AE95"/>
<evidence type="ECO:0000256" key="4">
    <source>
        <dbReference type="ARBA" id="ARBA00023163"/>
    </source>
</evidence>
<evidence type="ECO:0000313" key="7">
    <source>
        <dbReference type="EMBL" id="KAA6119224.1"/>
    </source>
</evidence>
<dbReference type="PANTHER" id="PTHR47506:SF1">
    <property type="entry name" value="HTH-TYPE TRANSCRIPTIONAL REGULATOR YJDC"/>
    <property type="match status" value="1"/>
</dbReference>
<dbReference type="SUPFAM" id="SSF46689">
    <property type="entry name" value="Homeodomain-like"/>
    <property type="match status" value="1"/>
</dbReference>
<dbReference type="InterPro" id="IPR009057">
    <property type="entry name" value="Homeodomain-like_sf"/>
</dbReference>
<evidence type="ECO:0000256" key="2">
    <source>
        <dbReference type="ARBA" id="ARBA00023015"/>
    </source>
</evidence>
<keyword evidence="3 5" id="KW-0238">DNA-binding</keyword>
<sequence>MQRKMPRTNRERTEATRGALLAAARALFVDKGYADTSTPEIVAAAGITRGALYHHFDDKRALFRAVLEEEARAVADEIERAAPATRSPRKALIAGSAAYLDAMTVAGRTRLLLVDGPAVLGAGESLALDQAHAGRTLREGLAAALGPRLPPPLTVDALATLLSAAFDRAALAIDAGDDPAAIRAAMVRLIERTVAAG</sequence>
<dbReference type="PROSITE" id="PS01081">
    <property type="entry name" value="HTH_TETR_1"/>
    <property type="match status" value="1"/>
</dbReference>
<keyword evidence="1" id="KW-0678">Repressor</keyword>
<gene>
    <name evidence="7" type="ORF">F1599_21395</name>
</gene>
<dbReference type="EMBL" id="VWRN01000053">
    <property type="protein sequence ID" value="KAA6119224.1"/>
    <property type="molecule type" value="Genomic_DNA"/>
</dbReference>
<dbReference type="PRINTS" id="PR00455">
    <property type="entry name" value="HTHTETR"/>
</dbReference>
<feature type="domain" description="HTH tetR-type" evidence="6">
    <location>
        <begin position="14"/>
        <end position="74"/>
    </location>
</feature>
<proteinExistence type="predicted"/>
<name>A0A5M8AE95_9BURK</name>
<dbReference type="PANTHER" id="PTHR47506">
    <property type="entry name" value="TRANSCRIPTIONAL REGULATORY PROTEIN"/>
    <property type="match status" value="1"/>
</dbReference>